<protein>
    <submittedName>
        <fullName evidence="1">Uncharacterized protein</fullName>
    </submittedName>
</protein>
<evidence type="ECO:0000313" key="1">
    <source>
        <dbReference type="EMBL" id="QNH53791.1"/>
    </source>
</evidence>
<dbReference type="RefSeq" id="WP_006696202.1">
    <property type="nucleotide sequence ID" value="NZ_CP060204.1"/>
</dbReference>
<accession>A0A7G7VI48</accession>
<dbReference type="KEGG" id="stim:H1B31_07860"/>
<dbReference type="AlphaFoldDB" id="A0A7G7VI48"/>
<dbReference type="Proteomes" id="UP000515480">
    <property type="component" value="Chromosome"/>
</dbReference>
<proteinExistence type="predicted"/>
<reference evidence="1 2" key="1">
    <citation type="submission" date="2020-07" db="EMBL/GenBank/DDBJ databases">
        <title>Complete genome and description of Selenomonas timonensis sp. nov., a new bacterium isolated from a gingivitis subject.</title>
        <authorList>
            <person name="Antezack A."/>
        </authorList>
    </citation>
    <scope>NUCLEOTIDE SEQUENCE [LARGE SCALE GENOMIC DNA]</scope>
    <source>
        <strain evidence="1 2">Marseille-Q3039</strain>
    </source>
</reference>
<organism evidence="1 2">
    <name type="scientific">Selenomonas timonae</name>
    <dbReference type="NCBI Taxonomy" id="2754044"/>
    <lineage>
        <taxon>Bacteria</taxon>
        <taxon>Bacillati</taxon>
        <taxon>Bacillota</taxon>
        <taxon>Negativicutes</taxon>
        <taxon>Selenomonadales</taxon>
        <taxon>Selenomonadaceae</taxon>
        <taxon>Selenomonas</taxon>
    </lineage>
</organism>
<name>A0A7G7VI48_9FIRM</name>
<evidence type="ECO:0000313" key="2">
    <source>
        <dbReference type="Proteomes" id="UP000515480"/>
    </source>
</evidence>
<dbReference type="EMBL" id="CP060204">
    <property type="protein sequence ID" value="QNH53791.1"/>
    <property type="molecule type" value="Genomic_DNA"/>
</dbReference>
<sequence length="302" mass="33193">MAFKYINPGYAELLSVGGGTTVTGEQYSKTGISFWQPTSDKGLTISEFPTELYGKLDLYFKAPENADRAKLTLAIGGYIIVSAETSWSRWRMKGNNNNDTIATSDSIRANAVNTLWFHVKPGQNHDGIFRALLNEREVCNKQDCSFWYAYSSSEKTITVYSRTEDILISNLILSDEEISPREQVIILPVQATQTDMTDCSDGSYEAMAANQEILQTVDVVALSAQYGADSRVTGISLLGNPAYRTAEGLCALTALEKSGGNVTEYGRHIVEQNPNSTVMDTRTVSMIVAELTGRQFGWRAGT</sequence>
<keyword evidence="2" id="KW-1185">Reference proteome</keyword>
<gene>
    <name evidence="1" type="ORF">H1B31_07860</name>
</gene>